<evidence type="ECO:0000256" key="1">
    <source>
        <dbReference type="PROSITE-ProRule" id="PRU00325"/>
    </source>
</evidence>
<dbReference type="GO" id="GO:0008270">
    <property type="term" value="F:zinc ion binding"/>
    <property type="evidence" value="ECO:0007669"/>
    <property type="project" value="UniProtKB-KW"/>
</dbReference>
<feature type="compositionally biased region" description="Basic and acidic residues" evidence="2">
    <location>
        <begin position="209"/>
        <end position="221"/>
    </location>
</feature>
<dbReference type="RefSeq" id="WP_248651469.1">
    <property type="nucleotide sequence ID" value="NZ_CP096659.1"/>
</dbReference>
<dbReference type="KEGG" id="halx:M0R89_05000"/>
<feature type="region of interest" description="Disordered" evidence="2">
    <location>
        <begin position="1"/>
        <end position="25"/>
    </location>
</feature>
<gene>
    <name evidence="4" type="ORF">M0R89_05000</name>
</gene>
<sequence length="231" mass="25538">MENTTASERTRASLPPADGVTDLRSQRARMERMAVTALGGGVYEVESQTGNTYSVDLLGGRCTCPDHNFRHVRCKHIRRVAMEVTAGLVPPPGKRAVACRNCGDEIFVDETESGPHFCEECNLEPGDTVVDRETGDLLVVIRTTNRRADEVEITGHDCTVAAYSTNEGYRDDDVVVEAMYPVPAGLGPDDLEPTHLRRYSFPRGRLARRREDARPADREDQSALDDFEASV</sequence>
<dbReference type="AlphaFoldDB" id="A0A8U0HWX5"/>
<dbReference type="Proteomes" id="UP000830729">
    <property type="component" value="Chromosome"/>
</dbReference>
<dbReference type="PROSITE" id="PS50966">
    <property type="entry name" value="ZF_SWIM"/>
    <property type="match status" value="1"/>
</dbReference>
<keyword evidence="5" id="KW-1185">Reference proteome</keyword>
<feature type="domain" description="SWIM-type" evidence="3">
    <location>
        <begin position="53"/>
        <end position="85"/>
    </location>
</feature>
<accession>A0A8U0HWX5</accession>
<name>A0A8U0HWX5_9EURY</name>
<protein>
    <submittedName>
        <fullName evidence="4">SWIM zinc finger family protein</fullName>
    </submittedName>
</protein>
<evidence type="ECO:0000313" key="5">
    <source>
        <dbReference type="Proteomes" id="UP000830729"/>
    </source>
</evidence>
<feature type="compositionally biased region" description="Acidic residues" evidence="2">
    <location>
        <begin position="222"/>
        <end position="231"/>
    </location>
</feature>
<organism evidence="4 5">
    <name type="scientific">Halorussus limi</name>
    <dbReference type="NCBI Taxonomy" id="2938695"/>
    <lineage>
        <taxon>Archaea</taxon>
        <taxon>Methanobacteriati</taxon>
        <taxon>Methanobacteriota</taxon>
        <taxon>Stenosarchaea group</taxon>
        <taxon>Halobacteria</taxon>
        <taxon>Halobacteriales</taxon>
        <taxon>Haladaptataceae</taxon>
        <taxon>Halorussus</taxon>
    </lineage>
</organism>
<dbReference type="EMBL" id="CP096659">
    <property type="protein sequence ID" value="UPV75427.1"/>
    <property type="molecule type" value="Genomic_DNA"/>
</dbReference>
<feature type="region of interest" description="Disordered" evidence="2">
    <location>
        <begin position="206"/>
        <end position="231"/>
    </location>
</feature>
<reference evidence="4 5" key="1">
    <citation type="submission" date="2022-04" db="EMBL/GenBank/DDBJ databases">
        <title>Diverse halophilic archaea isolated from saline environments.</title>
        <authorList>
            <person name="Cui H.-L."/>
        </authorList>
    </citation>
    <scope>NUCLEOTIDE SEQUENCE [LARGE SCALE GENOMIC DNA]</scope>
    <source>
        <strain evidence="4 5">XZYJT49</strain>
    </source>
</reference>
<dbReference type="InterPro" id="IPR007527">
    <property type="entry name" value="Znf_SWIM"/>
</dbReference>
<keyword evidence="1" id="KW-0479">Metal-binding</keyword>
<proteinExistence type="predicted"/>
<evidence type="ECO:0000256" key="2">
    <source>
        <dbReference type="SAM" id="MobiDB-lite"/>
    </source>
</evidence>
<dbReference type="GeneID" id="72184533"/>
<keyword evidence="1" id="KW-0863">Zinc-finger</keyword>
<evidence type="ECO:0000259" key="3">
    <source>
        <dbReference type="PROSITE" id="PS50966"/>
    </source>
</evidence>
<keyword evidence="1" id="KW-0862">Zinc</keyword>
<evidence type="ECO:0000313" key="4">
    <source>
        <dbReference type="EMBL" id="UPV75427.1"/>
    </source>
</evidence>